<evidence type="ECO:0000313" key="1">
    <source>
        <dbReference type="EMBL" id="KAK3728407.1"/>
    </source>
</evidence>
<dbReference type="Proteomes" id="UP001283361">
    <property type="component" value="Unassembled WGS sequence"/>
</dbReference>
<keyword evidence="2" id="KW-1185">Reference proteome</keyword>
<comment type="caution">
    <text evidence="1">The sequence shown here is derived from an EMBL/GenBank/DDBJ whole genome shotgun (WGS) entry which is preliminary data.</text>
</comment>
<protein>
    <submittedName>
        <fullName evidence="1">Uncharacterized protein</fullName>
    </submittedName>
</protein>
<reference evidence="1" key="1">
    <citation type="journal article" date="2023" name="G3 (Bethesda)">
        <title>A reference genome for the long-term kleptoplast-retaining sea slug Elysia crispata morphotype clarki.</title>
        <authorList>
            <person name="Eastman K.E."/>
            <person name="Pendleton A.L."/>
            <person name="Shaikh M.A."/>
            <person name="Suttiyut T."/>
            <person name="Ogas R."/>
            <person name="Tomko P."/>
            <person name="Gavelis G."/>
            <person name="Widhalm J.R."/>
            <person name="Wisecaver J.H."/>
        </authorList>
    </citation>
    <scope>NUCLEOTIDE SEQUENCE</scope>
    <source>
        <strain evidence="1">ECLA1</strain>
    </source>
</reference>
<sequence>MRVESQKPKCKAIVSTPRTPSRLFPPGIIKQGCEVTLFRVRGHKGYFLRIRGHKGYFLRIRGRKGNVRRFCSHSAVARVSFSSDV</sequence>
<dbReference type="EMBL" id="JAWDGP010007186">
    <property type="protein sequence ID" value="KAK3728407.1"/>
    <property type="molecule type" value="Genomic_DNA"/>
</dbReference>
<organism evidence="1 2">
    <name type="scientific">Elysia crispata</name>
    <name type="common">lettuce slug</name>
    <dbReference type="NCBI Taxonomy" id="231223"/>
    <lineage>
        <taxon>Eukaryota</taxon>
        <taxon>Metazoa</taxon>
        <taxon>Spiralia</taxon>
        <taxon>Lophotrochozoa</taxon>
        <taxon>Mollusca</taxon>
        <taxon>Gastropoda</taxon>
        <taxon>Heterobranchia</taxon>
        <taxon>Euthyneura</taxon>
        <taxon>Panpulmonata</taxon>
        <taxon>Sacoglossa</taxon>
        <taxon>Placobranchoidea</taxon>
        <taxon>Plakobranchidae</taxon>
        <taxon>Elysia</taxon>
    </lineage>
</organism>
<name>A0AAE0Y0E8_9GAST</name>
<gene>
    <name evidence="1" type="ORF">RRG08_006430</name>
</gene>
<accession>A0AAE0Y0E8</accession>
<evidence type="ECO:0000313" key="2">
    <source>
        <dbReference type="Proteomes" id="UP001283361"/>
    </source>
</evidence>
<proteinExistence type="predicted"/>
<dbReference type="AlphaFoldDB" id="A0AAE0Y0E8"/>